<dbReference type="EMBL" id="NAJN01001473">
    <property type="protein sequence ID" value="TKA62966.1"/>
    <property type="molecule type" value="Genomic_DNA"/>
</dbReference>
<accession>A0A4U0WKX9</accession>
<evidence type="ECO:0008006" key="5">
    <source>
        <dbReference type="Google" id="ProtNLM"/>
    </source>
</evidence>
<feature type="compositionally biased region" description="Basic residues" evidence="2">
    <location>
        <begin position="1"/>
        <end position="11"/>
    </location>
</feature>
<feature type="region of interest" description="Disordered" evidence="2">
    <location>
        <begin position="1"/>
        <end position="94"/>
    </location>
</feature>
<evidence type="ECO:0000313" key="4">
    <source>
        <dbReference type="Proteomes" id="UP000308768"/>
    </source>
</evidence>
<dbReference type="OrthoDB" id="2420947at2759"/>
<protein>
    <recommendedName>
        <fullName evidence="5">Kinetochore protein fta7</fullName>
    </recommendedName>
</protein>
<proteinExistence type="predicted"/>
<sequence>MDPNSTKRKRGAALGTVQSSASASSHPPSKKRRRPSPESDELTSRRPAVSRPSPPNPQHTAARPVRKRKSSTLNEAPDELSANYASLKPRTRHVSQATIRTKWTSLPAPAQSQIRSLLLAAKRSVLASHPAEQRRTEADAAISILIRRLEKQLPRMPFPPKTRAGSFDAARLSEGCRGLEGALTAVMQDVALLEAEIEREEAALERERTELKRLEGDARREEERQRRDAFKIHPLLQLSDDLEDEDIEDGAGSIGLIATKRPLALAQQSLFDNPDPELDSLLKQLGSHMESMQSNHAQVAGLSDAMAGARATLEDALGGVMTGG</sequence>
<keyword evidence="4" id="KW-1185">Reference proteome</keyword>
<evidence type="ECO:0000313" key="3">
    <source>
        <dbReference type="EMBL" id="TKA62966.1"/>
    </source>
</evidence>
<feature type="coiled-coil region" evidence="1">
    <location>
        <begin position="183"/>
        <end position="224"/>
    </location>
</feature>
<dbReference type="InterPro" id="IPR025212">
    <property type="entry name" value="CAD_CENP-Q"/>
</dbReference>
<evidence type="ECO:0000256" key="1">
    <source>
        <dbReference type="SAM" id="Coils"/>
    </source>
</evidence>
<organism evidence="3 4">
    <name type="scientific">Cryomyces minteri</name>
    <dbReference type="NCBI Taxonomy" id="331657"/>
    <lineage>
        <taxon>Eukaryota</taxon>
        <taxon>Fungi</taxon>
        <taxon>Dikarya</taxon>
        <taxon>Ascomycota</taxon>
        <taxon>Pezizomycotina</taxon>
        <taxon>Dothideomycetes</taxon>
        <taxon>Dothideomycetes incertae sedis</taxon>
        <taxon>Cryomyces</taxon>
    </lineage>
</organism>
<dbReference type="Proteomes" id="UP000308768">
    <property type="component" value="Unassembled WGS sequence"/>
</dbReference>
<comment type="caution">
    <text evidence="3">The sequence shown here is derived from an EMBL/GenBank/DDBJ whole genome shotgun (WGS) entry which is preliminary data.</text>
</comment>
<name>A0A4U0WKX9_9PEZI</name>
<dbReference type="Pfam" id="PF13094">
    <property type="entry name" value="CENP-Q"/>
    <property type="match status" value="1"/>
</dbReference>
<evidence type="ECO:0000256" key="2">
    <source>
        <dbReference type="SAM" id="MobiDB-lite"/>
    </source>
</evidence>
<dbReference type="STRING" id="331657.A0A4U0WKX9"/>
<keyword evidence="1" id="KW-0175">Coiled coil</keyword>
<dbReference type="AlphaFoldDB" id="A0A4U0WKX9"/>
<gene>
    <name evidence="3" type="ORF">B0A49_11021</name>
</gene>
<reference evidence="3 4" key="1">
    <citation type="submission" date="2017-03" db="EMBL/GenBank/DDBJ databases">
        <title>Genomes of endolithic fungi from Antarctica.</title>
        <authorList>
            <person name="Coleine C."/>
            <person name="Masonjones S."/>
            <person name="Stajich J.E."/>
        </authorList>
    </citation>
    <scope>NUCLEOTIDE SEQUENCE [LARGE SCALE GENOMIC DNA]</scope>
    <source>
        <strain evidence="3 4">CCFEE 5187</strain>
    </source>
</reference>